<feature type="transmembrane region" description="Helical" evidence="5">
    <location>
        <begin position="182"/>
        <end position="200"/>
    </location>
</feature>
<feature type="transmembrane region" description="Helical" evidence="5">
    <location>
        <begin position="7"/>
        <end position="27"/>
    </location>
</feature>
<evidence type="ECO:0000256" key="4">
    <source>
        <dbReference type="ARBA" id="ARBA00023136"/>
    </source>
</evidence>
<organism evidence="7 8">
    <name type="scientific">Enterobacter cloacae</name>
    <dbReference type="NCBI Taxonomy" id="550"/>
    <lineage>
        <taxon>Bacteria</taxon>
        <taxon>Pseudomonadati</taxon>
        <taxon>Pseudomonadota</taxon>
        <taxon>Gammaproteobacteria</taxon>
        <taxon>Enterobacterales</taxon>
        <taxon>Enterobacteriaceae</taxon>
        <taxon>Enterobacter</taxon>
        <taxon>Enterobacter cloacae complex</taxon>
    </lineage>
</organism>
<feature type="transmembrane region" description="Helical" evidence="5">
    <location>
        <begin position="395"/>
        <end position="419"/>
    </location>
</feature>
<dbReference type="PANTHER" id="PTHR37422:SF17">
    <property type="entry name" value="O-ANTIGEN LIGASE"/>
    <property type="match status" value="1"/>
</dbReference>
<dbReference type="InterPro" id="IPR007016">
    <property type="entry name" value="O-antigen_ligase-rel_domated"/>
</dbReference>
<accession>A0A377LP92</accession>
<keyword evidence="7" id="KW-0436">Ligase</keyword>
<feature type="transmembrane region" description="Helical" evidence="5">
    <location>
        <begin position="229"/>
        <end position="248"/>
    </location>
</feature>
<feature type="transmembrane region" description="Helical" evidence="5">
    <location>
        <begin position="331"/>
        <end position="352"/>
    </location>
</feature>
<feature type="transmembrane region" description="Helical" evidence="5">
    <location>
        <begin position="158"/>
        <end position="175"/>
    </location>
</feature>
<evidence type="ECO:0000256" key="1">
    <source>
        <dbReference type="ARBA" id="ARBA00004141"/>
    </source>
</evidence>
<feature type="transmembrane region" description="Helical" evidence="5">
    <location>
        <begin position="119"/>
        <end position="138"/>
    </location>
</feature>
<keyword evidence="4 5" id="KW-0472">Membrane</keyword>
<evidence type="ECO:0000313" key="7">
    <source>
        <dbReference type="EMBL" id="STQ07912.1"/>
    </source>
</evidence>
<dbReference type="Proteomes" id="UP000255106">
    <property type="component" value="Unassembled WGS sequence"/>
</dbReference>
<evidence type="ECO:0000256" key="3">
    <source>
        <dbReference type="ARBA" id="ARBA00022989"/>
    </source>
</evidence>
<keyword evidence="3 5" id="KW-1133">Transmembrane helix</keyword>
<feature type="transmembrane region" description="Helical" evidence="5">
    <location>
        <begin position="56"/>
        <end position="75"/>
    </location>
</feature>
<dbReference type="PANTHER" id="PTHR37422">
    <property type="entry name" value="TEICHURONIC ACID BIOSYNTHESIS PROTEIN TUAE"/>
    <property type="match status" value="1"/>
</dbReference>
<dbReference type="AlphaFoldDB" id="A0A377LP92"/>
<sequence>MEKVKLRLYQLTLTLSLVSLALVLVSSGKQREFFYIAIYASILGLAVEYKKITWRPFSIAYPVLLVGILNLIWYFSYEFHNEGLNAYSDYLGASKKLILASFLIFYLDRFKSHVTKQNFQKYFLIATSVGFVLATGYGLFQAIQGIDRVEMAINRPTIAAYIYSVLSLAFVYSLYLQQNVKLYLLAGFVVLLSYFVILLTATRAAMGLYLILAIVLTLYQFRKIHLKSLMIFLCIVAGIIIVSYKPLISPKIQQTQNEITKYQKGHDATSLGARFSMWNVGIMTGLAHPLGQSIESREIWAKQYVKEGHAHVAAALGYMRIHLHNEFIEKYSLQGIPGLAVLLFFYVSMIVYAMTNRNGLLLTAMLLLLLLRTDRCDAIEFRSLNFLHDTFCVKHLVFANKATIIIMPAMRALIFLVLIKLRQRHPYRLVG</sequence>
<evidence type="ECO:0000259" key="6">
    <source>
        <dbReference type="Pfam" id="PF04932"/>
    </source>
</evidence>
<dbReference type="GO" id="GO:0016020">
    <property type="term" value="C:membrane"/>
    <property type="evidence" value="ECO:0007669"/>
    <property type="project" value="UniProtKB-SubCell"/>
</dbReference>
<keyword evidence="2 5" id="KW-0812">Transmembrane</keyword>
<gene>
    <name evidence="7" type="primary">rfaL</name>
    <name evidence="7" type="ORF">NCTC10005_00548</name>
</gene>
<feature type="transmembrane region" description="Helical" evidence="5">
    <location>
        <begin position="33"/>
        <end position="49"/>
    </location>
</feature>
<evidence type="ECO:0000256" key="2">
    <source>
        <dbReference type="ARBA" id="ARBA00022692"/>
    </source>
</evidence>
<dbReference type="Pfam" id="PF04932">
    <property type="entry name" value="Wzy_C"/>
    <property type="match status" value="1"/>
</dbReference>
<reference evidence="7 8" key="1">
    <citation type="submission" date="2018-06" db="EMBL/GenBank/DDBJ databases">
        <authorList>
            <consortium name="Pathogen Informatics"/>
            <person name="Doyle S."/>
        </authorList>
    </citation>
    <scope>NUCLEOTIDE SEQUENCE [LARGE SCALE GENOMIC DNA]</scope>
    <source>
        <strain evidence="7 8">NCTC10005</strain>
    </source>
</reference>
<feature type="transmembrane region" description="Helical" evidence="5">
    <location>
        <begin position="87"/>
        <end position="107"/>
    </location>
</feature>
<protein>
    <submittedName>
        <fullName evidence="7">O-antigen ligase</fullName>
    </submittedName>
</protein>
<dbReference type="InterPro" id="IPR051533">
    <property type="entry name" value="WaaL-like"/>
</dbReference>
<dbReference type="GO" id="GO:0016874">
    <property type="term" value="F:ligase activity"/>
    <property type="evidence" value="ECO:0007669"/>
    <property type="project" value="UniProtKB-KW"/>
</dbReference>
<evidence type="ECO:0000256" key="5">
    <source>
        <dbReference type="SAM" id="Phobius"/>
    </source>
</evidence>
<proteinExistence type="predicted"/>
<feature type="domain" description="O-antigen ligase-related" evidence="6">
    <location>
        <begin position="189"/>
        <end position="343"/>
    </location>
</feature>
<name>A0A377LP92_ENTCL</name>
<evidence type="ECO:0000313" key="8">
    <source>
        <dbReference type="Proteomes" id="UP000255106"/>
    </source>
</evidence>
<comment type="subcellular location">
    <subcellularLocation>
        <location evidence="1">Membrane</location>
        <topology evidence="1">Multi-pass membrane protein</topology>
    </subcellularLocation>
</comment>
<dbReference type="EMBL" id="UGJB01000004">
    <property type="protein sequence ID" value="STQ07912.1"/>
    <property type="molecule type" value="Genomic_DNA"/>
</dbReference>